<dbReference type="PROSITE" id="PS00216">
    <property type="entry name" value="SUGAR_TRANSPORT_1"/>
    <property type="match status" value="1"/>
</dbReference>
<keyword evidence="5 8" id="KW-0812">Transmembrane</keyword>
<evidence type="ECO:0000256" key="1">
    <source>
        <dbReference type="ARBA" id="ARBA00004651"/>
    </source>
</evidence>
<accession>A0A4V1A417</accession>
<feature type="transmembrane region" description="Helical" evidence="8">
    <location>
        <begin position="332"/>
        <end position="355"/>
    </location>
</feature>
<evidence type="ECO:0000256" key="5">
    <source>
        <dbReference type="ARBA" id="ARBA00022692"/>
    </source>
</evidence>
<dbReference type="OrthoDB" id="9800416at2"/>
<evidence type="ECO:0000256" key="6">
    <source>
        <dbReference type="ARBA" id="ARBA00022989"/>
    </source>
</evidence>
<dbReference type="SUPFAM" id="SSF103473">
    <property type="entry name" value="MFS general substrate transporter"/>
    <property type="match status" value="1"/>
</dbReference>
<sequence>MAGFQRNAAAIDRSDNSFPDRSMSQALFQGRAASRPLLVTLVILAAVSPLAINMFMPSMPSIAADFGVPYPTVQLGLSLYLGFMVVLQLVAGPVSDRVGRRPVLIVGMATFVAGSLLCAVAPTIETFLAGRIIQTASATGLVLSRTIIRDLYPREKAASMIGYVVMGMAVAPMVAPALGGLADEVAGWRASFVLQAGFGAFALVAILFLLPETNASMGQSARNQFTAWGALGRMRPFWLYALTTSLSSAVFFGFLGGGPAVSSAFLGQSPFDYGLWFSLCALGYLIGNFLSGRFSQVRGVERMVRDGALIALVGTGVSLALFAIGADHPASLFVPLSLIGVGNGLVLPNATAAVIGLKPEASGAASGLLGALQIGVGALASIIGALAAGVGGSPIGLTALLFGFAGAATCVALIAIRSPSEAF</sequence>
<evidence type="ECO:0000313" key="10">
    <source>
        <dbReference type="EMBL" id="QBK31058.1"/>
    </source>
</evidence>
<keyword evidence="7 8" id="KW-0472">Membrane</keyword>
<dbReference type="InterPro" id="IPR020846">
    <property type="entry name" value="MFS_dom"/>
</dbReference>
<feature type="transmembrane region" description="Helical" evidence="8">
    <location>
        <begin position="237"/>
        <end position="255"/>
    </location>
</feature>
<dbReference type="GO" id="GO:0005886">
    <property type="term" value="C:plasma membrane"/>
    <property type="evidence" value="ECO:0007669"/>
    <property type="project" value="UniProtKB-SubCell"/>
</dbReference>
<evidence type="ECO:0000313" key="11">
    <source>
        <dbReference type="Proteomes" id="UP000293719"/>
    </source>
</evidence>
<dbReference type="InterPro" id="IPR036259">
    <property type="entry name" value="MFS_trans_sf"/>
</dbReference>
<proteinExistence type="inferred from homology"/>
<dbReference type="PANTHER" id="PTHR43124">
    <property type="entry name" value="PURINE EFFLUX PUMP PBUE"/>
    <property type="match status" value="1"/>
</dbReference>
<name>A0A4V1A417_9HYPH</name>
<evidence type="ECO:0000256" key="2">
    <source>
        <dbReference type="ARBA" id="ARBA00006236"/>
    </source>
</evidence>
<keyword evidence="4" id="KW-1003">Cell membrane</keyword>
<dbReference type="Gene3D" id="1.20.1720.10">
    <property type="entry name" value="Multidrug resistance protein D"/>
    <property type="match status" value="1"/>
</dbReference>
<comment type="similarity">
    <text evidence="2 8">Belongs to the major facilitator superfamily. Bcr/CmlA family.</text>
</comment>
<dbReference type="CDD" id="cd17320">
    <property type="entry name" value="MFS_MdfA_MDR_like"/>
    <property type="match status" value="1"/>
</dbReference>
<feature type="transmembrane region" description="Helical" evidence="8">
    <location>
        <begin position="68"/>
        <end position="91"/>
    </location>
</feature>
<feature type="transmembrane region" description="Helical" evidence="8">
    <location>
        <begin position="103"/>
        <end position="122"/>
    </location>
</feature>
<dbReference type="NCBIfam" id="TIGR00710">
    <property type="entry name" value="efflux_Bcr_CflA"/>
    <property type="match status" value="1"/>
</dbReference>
<dbReference type="KEGG" id="rpod:E0E05_10910"/>
<protein>
    <recommendedName>
        <fullName evidence="8">Bcr/CflA family efflux transporter</fullName>
    </recommendedName>
</protein>
<reference evidence="10 11" key="1">
    <citation type="journal article" date="2017" name="Int. J. Syst. Evol. Microbiol.">
        <title>Roseitalea porphyridii gen. nov., sp. nov., isolated from a red alga, and reclassification of Hoeflea suaedae Chung et al. 2013 as Pseudohoeflea suaedae gen. nov., comb. nov.</title>
        <authorList>
            <person name="Hyeon J.W."/>
            <person name="Jeong S.E."/>
            <person name="Baek K."/>
            <person name="Jeon C.O."/>
        </authorList>
    </citation>
    <scope>NUCLEOTIDE SEQUENCE [LARGE SCALE GENOMIC DNA]</scope>
    <source>
        <strain evidence="10 11">MA7-20</strain>
    </source>
</reference>
<feature type="transmembrane region" description="Helical" evidence="8">
    <location>
        <begin position="395"/>
        <end position="416"/>
    </location>
</feature>
<feature type="transmembrane region" description="Helical" evidence="8">
    <location>
        <begin position="128"/>
        <end position="148"/>
    </location>
</feature>
<dbReference type="GO" id="GO:1990961">
    <property type="term" value="P:xenobiotic detoxification by transmembrane export across the plasma membrane"/>
    <property type="evidence" value="ECO:0007669"/>
    <property type="project" value="InterPro"/>
</dbReference>
<feature type="transmembrane region" description="Helical" evidence="8">
    <location>
        <begin position="307"/>
        <end position="326"/>
    </location>
</feature>
<dbReference type="GO" id="GO:0042910">
    <property type="term" value="F:xenobiotic transmembrane transporter activity"/>
    <property type="evidence" value="ECO:0007669"/>
    <property type="project" value="InterPro"/>
</dbReference>
<dbReference type="EMBL" id="CP036532">
    <property type="protein sequence ID" value="QBK31058.1"/>
    <property type="molecule type" value="Genomic_DNA"/>
</dbReference>
<dbReference type="RefSeq" id="WP_131616736.1">
    <property type="nucleotide sequence ID" value="NZ_CP036532.1"/>
</dbReference>
<dbReference type="PANTHER" id="PTHR43124:SF3">
    <property type="entry name" value="CHLORAMPHENICOL EFFLUX PUMP RV0191"/>
    <property type="match status" value="1"/>
</dbReference>
<dbReference type="Pfam" id="PF07690">
    <property type="entry name" value="MFS_1"/>
    <property type="match status" value="1"/>
</dbReference>
<feature type="transmembrane region" description="Helical" evidence="8">
    <location>
        <begin position="188"/>
        <end position="210"/>
    </location>
</feature>
<dbReference type="InterPro" id="IPR005829">
    <property type="entry name" value="Sugar_transporter_CS"/>
</dbReference>
<feature type="transmembrane region" description="Helical" evidence="8">
    <location>
        <begin position="160"/>
        <end position="182"/>
    </location>
</feature>
<dbReference type="Proteomes" id="UP000293719">
    <property type="component" value="Chromosome"/>
</dbReference>
<feature type="transmembrane region" description="Helical" evidence="8">
    <location>
        <begin position="37"/>
        <end position="56"/>
    </location>
</feature>
<comment type="subcellular location">
    <subcellularLocation>
        <location evidence="8">Cell inner membrane</location>
        <topology evidence="8">Multi-pass membrane protein</topology>
    </subcellularLocation>
    <subcellularLocation>
        <location evidence="1">Cell membrane</location>
        <topology evidence="1">Multi-pass membrane protein</topology>
    </subcellularLocation>
</comment>
<evidence type="ECO:0000256" key="8">
    <source>
        <dbReference type="RuleBase" id="RU365088"/>
    </source>
</evidence>
<evidence type="ECO:0000256" key="7">
    <source>
        <dbReference type="ARBA" id="ARBA00023136"/>
    </source>
</evidence>
<evidence type="ECO:0000256" key="3">
    <source>
        <dbReference type="ARBA" id="ARBA00022448"/>
    </source>
</evidence>
<keyword evidence="8" id="KW-0997">Cell inner membrane</keyword>
<keyword evidence="11" id="KW-1185">Reference proteome</keyword>
<keyword evidence="6 8" id="KW-1133">Transmembrane helix</keyword>
<evidence type="ECO:0000256" key="4">
    <source>
        <dbReference type="ARBA" id="ARBA00022475"/>
    </source>
</evidence>
<dbReference type="AlphaFoldDB" id="A0A4V1A417"/>
<dbReference type="InterPro" id="IPR011701">
    <property type="entry name" value="MFS"/>
</dbReference>
<dbReference type="PROSITE" id="PS50850">
    <property type="entry name" value="MFS"/>
    <property type="match status" value="1"/>
</dbReference>
<feature type="transmembrane region" description="Helical" evidence="8">
    <location>
        <begin position="367"/>
        <end position="389"/>
    </location>
</feature>
<organism evidence="10 11">
    <name type="scientific">Roseitalea porphyridii</name>
    <dbReference type="NCBI Taxonomy" id="1852022"/>
    <lineage>
        <taxon>Bacteria</taxon>
        <taxon>Pseudomonadati</taxon>
        <taxon>Pseudomonadota</taxon>
        <taxon>Alphaproteobacteria</taxon>
        <taxon>Hyphomicrobiales</taxon>
        <taxon>Ahrensiaceae</taxon>
        <taxon>Roseitalea</taxon>
    </lineage>
</organism>
<dbReference type="GeneID" id="90767807"/>
<evidence type="ECO:0000259" key="9">
    <source>
        <dbReference type="PROSITE" id="PS50850"/>
    </source>
</evidence>
<dbReference type="InterPro" id="IPR004812">
    <property type="entry name" value="Efflux_drug-R_Bcr/CmlA"/>
</dbReference>
<feature type="transmembrane region" description="Helical" evidence="8">
    <location>
        <begin position="275"/>
        <end position="295"/>
    </location>
</feature>
<keyword evidence="3 8" id="KW-0813">Transport</keyword>
<gene>
    <name evidence="10" type="ORF">E0E05_10910</name>
</gene>
<dbReference type="InterPro" id="IPR050189">
    <property type="entry name" value="MFS_Efflux_Transporters"/>
</dbReference>
<feature type="domain" description="Major facilitator superfamily (MFS) profile" evidence="9">
    <location>
        <begin position="37"/>
        <end position="423"/>
    </location>
</feature>